<feature type="region of interest" description="Disordered" evidence="1">
    <location>
        <begin position="50"/>
        <end position="71"/>
    </location>
</feature>
<reference evidence="2 3" key="1">
    <citation type="submission" date="2014-11" db="EMBL/GenBank/DDBJ databases">
        <authorList>
            <person name="Zhu J."/>
            <person name="Qi W."/>
            <person name="Song R."/>
        </authorList>
    </citation>
    <scope>NUCLEOTIDE SEQUENCE [LARGE SCALE GENOMIC DNA]</scope>
</reference>
<dbReference type="InParanoid" id="A0A0G4EP57"/>
<dbReference type="SUPFAM" id="SSF48371">
    <property type="entry name" value="ARM repeat"/>
    <property type="match status" value="1"/>
</dbReference>
<evidence type="ECO:0000313" key="2">
    <source>
        <dbReference type="EMBL" id="CEL99236.1"/>
    </source>
</evidence>
<dbReference type="GO" id="GO:0005634">
    <property type="term" value="C:nucleus"/>
    <property type="evidence" value="ECO:0007669"/>
    <property type="project" value="TreeGrafter"/>
</dbReference>
<feature type="compositionally biased region" description="Low complexity" evidence="1">
    <location>
        <begin position="460"/>
        <end position="473"/>
    </location>
</feature>
<evidence type="ECO:0008006" key="4">
    <source>
        <dbReference type="Google" id="ProtNLM"/>
    </source>
</evidence>
<dbReference type="PANTHER" id="PTHR16056:SF2">
    <property type="entry name" value="TESTIS-EXPRESSED PROTEIN 10"/>
    <property type="match status" value="1"/>
</dbReference>
<feature type="compositionally biased region" description="Polar residues" evidence="1">
    <location>
        <begin position="622"/>
        <end position="633"/>
    </location>
</feature>
<feature type="region of interest" description="Disordered" evidence="1">
    <location>
        <begin position="568"/>
        <end position="598"/>
    </location>
</feature>
<dbReference type="EMBL" id="CDMY01000276">
    <property type="protein sequence ID" value="CEL99236.1"/>
    <property type="molecule type" value="Genomic_DNA"/>
</dbReference>
<feature type="compositionally biased region" description="Basic and acidic residues" evidence="1">
    <location>
        <begin position="692"/>
        <end position="710"/>
    </location>
</feature>
<dbReference type="Proteomes" id="UP000041254">
    <property type="component" value="Unassembled WGS sequence"/>
</dbReference>
<dbReference type="OrthoDB" id="361362at2759"/>
<dbReference type="InterPro" id="IPR016024">
    <property type="entry name" value="ARM-type_fold"/>
</dbReference>
<protein>
    <recommendedName>
        <fullName evidence="4">Pre-rRNA-processing protein Ipi1 N-terminal domain-containing protein</fullName>
    </recommendedName>
</protein>
<feature type="region of interest" description="Disordered" evidence="1">
    <location>
        <begin position="622"/>
        <end position="710"/>
    </location>
</feature>
<evidence type="ECO:0000256" key="1">
    <source>
        <dbReference type="SAM" id="MobiDB-lite"/>
    </source>
</evidence>
<gene>
    <name evidence="2" type="ORF">Vbra_12519</name>
</gene>
<feature type="compositionally biased region" description="Basic and acidic residues" evidence="1">
    <location>
        <begin position="635"/>
        <end position="655"/>
    </location>
</feature>
<proteinExistence type="predicted"/>
<keyword evidence="3" id="KW-1185">Reference proteome</keyword>
<sequence length="1283" mass="138578">MHAVCSTGVGSSSEISQECTALSPSGQPGSFYLIFDGFFSDVIAVLAPKGGSKKKQKQQSAHPKDFEKVRQKVGKRKVRPHNELQTAVKAKPIAVPTQSVLLDKGDETTARQQNLQDLIAQVRHHNFTTRRNAIQGIRELLTKYPHALRSRLGMVLQETACAAVDEDATVRRNYRLFLEGVLTHTEGEGEGEVVAPATAAAAADLSAYGNLLSAYLKSCLTHVRRDIREEGSEILELYVRHRPALIRGLLHELPALLCGLLEGSARTHTVLACLHRVLEQQLDNRGPTAGEPDHQREGDVAQLSLQDVISESWRIGGSVSTLTTHKQGGPPASDYNRLLRQLVHLWLEQQPSAATLAEAAVGGAKRSKVSEEVLQRLQRQLKSLDVMLLLTELCATRRAAPVDAAVVDDLTSQIFALFPLSRVTPPGVNREVYQQAIESSNTRLAQLVLQVTDAALTQHTAAATGSSSSSTSTVLRQREDQVSQQRVHKLLKYVRRVLEHLELRADTHKGGPFLKTQRPTATATDSPHTSSTISSSYGISARLQQVYVLTGSIYCLLYRRLPEAITTTLPLPHPHSHTDTVDAPAKSRTKAATEQQHHQLPQLLAHLRTHFERVVHRLYWPASQQEEQDTSAQRPDGDQAHRPNEDTRTDADDVGSRPSVFTKLSRELTQDRRNSSKKRRSDGVAGGLADGPADKRQRRDEATVDEKSEPTGRGFVIWQSSVGCLLLTAALQGVDFRQLPVSVPPELMQLCPGACRGPPLPLVSRDGSGCGGGGGLVSRHRWPELWPKLLFYLKDTNPPLSELLLALVLHMCRDTTETRASAQQLRTRLLVASVPFLVGSNSSPPVVVGLPLSTQLLAVAFVPHLLHMTKMPAALLARLAALVVVGEAGAGRDDGHVPVLHRAARELLVEAVVGIPVCSALPMEARLQFVMTILHKDGQSLIDGGGGGGIEPLDRHWSLLRVAARALARCPAMPQVRSAEEALEAVQNVALPLTRILPDGTSSSTTSSADTAASAPSASGLLFLHLFVTSLIPTPFHRLWGEEKVDQQIRERGDRLVACGAGSEEVALAVVKACLEDLPPPPPSGASVKQIIDMAGSDAGTVDQLLGKLLDERLLSSFGLDMDQPNISLPNDIGASACRPSSLALVGAFFTILLATSSPSVPRQLDDGYSNLLLLVVRMLATHLSDFNGRALQLLEVVVASIVFRSHMVGSLALAERSDDSKRRMREVRDSLNGSIRVPEGEVYDGSGLMAAGVGAGGGGEPELASRVTVLTGALSRLLEGQI</sequence>
<feature type="compositionally biased region" description="Basic and acidic residues" evidence="1">
    <location>
        <begin position="664"/>
        <end position="674"/>
    </location>
</feature>
<feature type="region of interest" description="Disordered" evidence="1">
    <location>
        <begin position="509"/>
        <end position="534"/>
    </location>
</feature>
<organism evidence="2 3">
    <name type="scientific">Vitrella brassicaformis (strain CCMP3155)</name>
    <dbReference type="NCBI Taxonomy" id="1169540"/>
    <lineage>
        <taxon>Eukaryota</taxon>
        <taxon>Sar</taxon>
        <taxon>Alveolata</taxon>
        <taxon>Colpodellida</taxon>
        <taxon>Vitrellaceae</taxon>
        <taxon>Vitrella</taxon>
    </lineage>
</organism>
<dbReference type="PANTHER" id="PTHR16056">
    <property type="entry name" value="REGULATOR OF MICROTUBULE DYNAMICS PROTEIN"/>
    <property type="match status" value="1"/>
</dbReference>
<dbReference type="STRING" id="1169540.A0A0G4EP57"/>
<evidence type="ECO:0000313" key="3">
    <source>
        <dbReference type="Proteomes" id="UP000041254"/>
    </source>
</evidence>
<name>A0A0G4EP57_VITBC</name>
<dbReference type="VEuPathDB" id="CryptoDB:Vbra_12519"/>
<accession>A0A0G4EP57</accession>
<feature type="region of interest" description="Disordered" evidence="1">
    <location>
        <begin position="460"/>
        <end position="480"/>
    </location>
</feature>